<dbReference type="AlphaFoldDB" id="A0A1S8A873"/>
<name>A0A1S8A873_ROSNE</name>
<evidence type="ECO:0000313" key="1">
    <source>
        <dbReference type="EMBL" id="GAW26304.1"/>
    </source>
</evidence>
<keyword evidence="2" id="KW-1185">Reference proteome</keyword>
<proteinExistence type="predicted"/>
<protein>
    <submittedName>
        <fullName evidence="1">Uncharacterized protein</fullName>
    </submittedName>
</protein>
<organism evidence="1">
    <name type="scientific">Rosellinia necatrix</name>
    <name type="common">White root-rot fungus</name>
    <dbReference type="NCBI Taxonomy" id="77044"/>
    <lineage>
        <taxon>Eukaryota</taxon>
        <taxon>Fungi</taxon>
        <taxon>Dikarya</taxon>
        <taxon>Ascomycota</taxon>
        <taxon>Pezizomycotina</taxon>
        <taxon>Sordariomycetes</taxon>
        <taxon>Xylariomycetidae</taxon>
        <taxon>Xylariales</taxon>
        <taxon>Xylariaceae</taxon>
        <taxon>Rosellinia</taxon>
    </lineage>
</organism>
<sequence length="74" mass="8282">MDGISFPTGTSWDVIAILGSDLSSIGWKLWRARGKHVGASQSPARWLAHRENHAGVWAEENKGVFYNAHDMEQF</sequence>
<reference evidence="1" key="1">
    <citation type="submission" date="2016-03" db="EMBL/GenBank/DDBJ databases">
        <title>Draft genome sequence of Rosellinia necatrix.</title>
        <authorList>
            <person name="Kanematsu S."/>
        </authorList>
    </citation>
    <scope>NUCLEOTIDE SEQUENCE [LARGE SCALE GENOMIC DNA]</scope>
    <source>
        <strain evidence="1">W97</strain>
    </source>
</reference>
<gene>
    <name evidence="1" type="ORF">SAMD00023353_2701400</name>
</gene>
<dbReference type="EMBL" id="DF977472">
    <property type="protein sequence ID" value="GAW26304.1"/>
    <property type="molecule type" value="Genomic_DNA"/>
</dbReference>
<accession>A0A1S8A873</accession>
<evidence type="ECO:0000313" key="2">
    <source>
        <dbReference type="Proteomes" id="UP000054516"/>
    </source>
</evidence>
<dbReference type="Proteomes" id="UP000054516">
    <property type="component" value="Unassembled WGS sequence"/>
</dbReference>